<accession>J7RZG5</accession>
<dbReference type="Proteomes" id="UP000006310">
    <property type="component" value="Chromosome 5"/>
</dbReference>
<sequence length="230" mass="25656">MLLRGERNNSYISKLYLSIYSPPYIYIYIYIGIPYCVCNLRMIRRQKRKQKNCSTTKTRTSSAQTGEFTGIRNRSECSPRRKHRRKPEEKTPITRGPKRPETVLRQHSCAVVLRFRCTLPTLLPLVAAAFSAAPDRPNRKNLKLPIVAVSPERNNRRGKTGKEKTRHSAGNVGPPAQSSPCSGRGGTWFGPLNSPFSPLSLSLSSTDLLASRPVEFVAGTGTESEVRPVA</sequence>
<reference evidence="3 4" key="1">
    <citation type="journal article" date="2011" name="Proc. Natl. Acad. Sci. U.S.A.">
        <title>Evolutionary erosion of yeast sex chromosomes by mating-type switching accidents.</title>
        <authorList>
            <person name="Gordon J.L."/>
            <person name="Armisen D."/>
            <person name="Proux-Wera E."/>
            <person name="Oheigeartaigh S.S."/>
            <person name="Byrne K.P."/>
            <person name="Wolfe K.H."/>
        </authorList>
    </citation>
    <scope>NUCLEOTIDE SEQUENCE [LARGE SCALE GENOMIC DNA]</scope>
    <source>
        <strain evidence="4">ATCC MYA-139 / BCRC 22969 / CBS 8797 / CCRC 22969 / KCTC 17520 / NBRC 10181 / NCYC 3082</strain>
    </source>
</reference>
<feature type="compositionally biased region" description="Basic and acidic residues" evidence="1">
    <location>
        <begin position="86"/>
        <end position="101"/>
    </location>
</feature>
<organism evidence="3 4">
    <name type="scientific">Huiozyma naganishii (strain ATCC MYA-139 / BCRC 22969 / CBS 8797 / KCTC 17520 / NBRC 10181 / NCYC 3082 / Yp74L-3)</name>
    <name type="common">Yeast</name>
    <name type="synonym">Kazachstania naganishii</name>
    <dbReference type="NCBI Taxonomy" id="1071383"/>
    <lineage>
        <taxon>Eukaryota</taxon>
        <taxon>Fungi</taxon>
        <taxon>Dikarya</taxon>
        <taxon>Ascomycota</taxon>
        <taxon>Saccharomycotina</taxon>
        <taxon>Saccharomycetes</taxon>
        <taxon>Saccharomycetales</taxon>
        <taxon>Saccharomycetaceae</taxon>
        <taxon>Huiozyma</taxon>
    </lineage>
</organism>
<evidence type="ECO:0000256" key="1">
    <source>
        <dbReference type="SAM" id="MobiDB-lite"/>
    </source>
</evidence>
<dbReference type="EMBL" id="HE978318">
    <property type="protein sequence ID" value="CCK70602.1"/>
    <property type="molecule type" value="Genomic_DNA"/>
</dbReference>
<feature type="compositionally biased region" description="Polar residues" evidence="1">
    <location>
        <begin position="52"/>
        <end position="67"/>
    </location>
</feature>
<dbReference type="GeneID" id="34526302"/>
<gene>
    <name evidence="3" type="primary">KNAG0E03450</name>
    <name evidence="3" type="ordered locus">KNAG_0E03450</name>
</gene>
<protein>
    <submittedName>
        <fullName evidence="3">Uncharacterized protein</fullName>
    </submittedName>
</protein>
<feature type="region of interest" description="Disordered" evidence="1">
    <location>
        <begin position="48"/>
        <end position="101"/>
    </location>
</feature>
<evidence type="ECO:0000313" key="3">
    <source>
        <dbReference type="EMBL" id="CCK70602.1"/>
    </source>
</evidence>
<keyword evidence="2" id="KW-0812">Transmembrane</keyword>
<dbReference type="RefSeq" id="XP_022464848.1">
    <property type="nucleotide sequence ID" value="XM_022608343.1"/>
</dbReference>
<dbReference type="AlphaFoldDB" id="J7RZG5"/>
<evidence type="ECO:0000256" key="2">
    <source>
        <dbReference type="SAM" id="Phobius"/>
    </source>
</evidence>
<keyword evidence="2" id="KW-1133">Transmembrane helix</keyword>
<name>J7RZG5_HUIN7</name>
<feature type="compositionally biased region" description="Basic residues" evidence="1">
    <location>
        <begin position="156"/>
        <end position="167"/>
    </location>
</feature>
<feature type="region of interest" description="Disordered" evidence="1">
    <location>
        <begin position="150"/>
        <end position="186"/>
    </location>
</feature>
<dbReference type="KEGG" id="kng:KNAG_0E03450"/>
<keyword evidence="4" id="KW-1185">Reference proteome</keyword>
<keyword evidence="2" id="KW-0472">Membrane</keyword>
<reference evidence="4" key="2">
    <citation type="submission" date="2012-08" db="EMBL/GenBank/DDBJ databases">
        <title>Genome sequence of Kazachstania naganishii.</title>
        <authorList>
            <person name="Gordon J.L."/>
            <person name="Armisen D."/>
            <person name="Proux-Wera E."/>
            <person name="OhEigeartaigh S.S."/>
            <person name="Byrne K.P."/>
            <person name="Wolfe K.H."/>
        </authorList>
    </citation>
    <scope>NUCLEOTIDE SEQUENCE [LARGE SCALE GENOMIC DNA]</scope>
    <source>
        <strain evidence="4">ATCC MYA-139 / BCRC 22969 / CBS 8797 / CCRC 22969 / KCTC 17520 / NBRC 10181 / NCYC 3082</strain>
    </source>
</reference>
<evidence type="ECO:0000313" key="4">
    <source>
        <dbReference type="Proteomes" id="UP000006310"/>
    </source>
</evidence>
<proteinExistence type="predicted"/>
<feature type="transmembrane region" description="Helical" evidence="2">
    <location>
        <begin position="24"/>
        <end position="42"/>
    </location>
</feature>
<dbReference type="HOGENOM" id="CLU_1204938_0_0_1"/>